<dbReference type="CDD" id="cd00165">
    <property type="entry name" value="S4"/>
    <property type="match status" value="1"/>
</dbReference>
<dbReference type="InterPro" id="IPR005710">
    <property type="entry name" value="Ribosomal_uS4_euk/arc"/>
</dbReference>
<dbReference type="PROSITE" id="PS50889">
    <property type="entry name" value="S4"/>
    <property type="match status" value="1"/>
</dbReference>
<comment type="subunit">
    <text evidence="6">Part of the 30S ribosomal subunit. Contacts protein S5. The interaction surface between S4 and S5 is involved in control of translational fidelity.</text>
</comment>
<dbReference type="OrthoDB" id="10429at2157"/>
<dbReference type="GO" id="GO:0019843">
    <property type="term" value="F:rRNA binding"/>
    <property type="evidence" value="ECO:0007669"/>
    <property type="project" value="UniProtKB-UniRule"/>
</dbReference>
<dbReference type="HOGENOM" id="CLU_089738_1_1_2"/>
<reference evidence="10 11" key="1">
    <citation type="journal article" date="2014" name="Int. J. Syst. Evol. Microbiol.">
        <title>Nitrososphaera viennensis gen. nov., sp. nov., an aerobic and mesophilic, ammonia-oxidizing archaeon from soil and a member of the archaeal phylum Thaumarchaeota.</title>
        <authorList>
            <person name="Stieglmeier M."/>
            <person name="Klingl A."/>
            <person name="Alves R.J."/>
            <person name="Rittmann S.K."/>
            <person name="Melcher M."/>
            <person name="Leisch N."/>
            <person name="Schleper C."/>
        </authorList>
    </citation>
    <scope>NUCLEOTIDE SEQUENCE [LARGE SCALE GENOMIC DNA]</scope>
    <source>
        <strain evidence="10">EN76</strain>
    </source>
</reference>
<evidence type="ECO:0000256" key="3">
    <source>
        <dbReference type="ARBA" id="ARBA00022884"/>
    </source>
</evidence>
<proteinExistence type="inferred from homology"/>
<dbReference type="GO" id="GO:0003735">
    <property type="term" value="F:structural constituent of ribosome"/>
    <property type="evidence" value="ECO:0007669"/>
    <property type="project" value="InterPro"/>
</dbReference>
<feature type="domain" description="RNA-binding S4" evidence="8">
    <location>
        <begin position="103"/>
        <end position="163"/>
    </location>
</feature>
<dbReference type="Gene3D" id="3.10.290.10">
    <property type="entry name" value="RNA-binding S4 domain"/>
    <property type="match status" value="1"/>
</dbReference>
<name>A0A060HHK3_9ARCH</name>
<dbReference type="PANTHER" id="PTHR11831">
    <property type="entry name" value="30S 40S RIBOSOMAL PROTEIN"/>
    <property type="match status" value="1"/>
</dbReference>
<keyword evidence="4 6" id="KW-0689">Ribosomal protein</keyword>
<dbReference type="NCBIfam" id="NF003139">
    <property type="entry name" value="PRK04051.1"/>
    <property type="match status" value="1"/>
</dbReference>
<evidence type="ECO:0000259" key="9">
    <source>
        <dbReference type="SMART" id="SM01390"/>
    </source>
</evidence>
<evidence type="ECO:0000256" key="5">
    <source>
        <dbReference type="ARBA" id="ARBA00023274"/>
    </source>
</evidence>
<dbReference type="SUPFAM" id="SSF55174">
    <property type="entry name" value="Alpha-L RNA-binding motif"/>
    <property type="match status" value="1"/>
</dbReference>
<dbReference type="SMART" id="SM00363">
    <property type="entry name" value="S4"/>
    <property type="match status" value="1"/>
</dbReference>
<dbReference type="HAMAP" id="MF_01306_A">
    <property type="entry name" value="Ribosomal_uS4_A"/>
    <property type="match status" value="1"/>
</dbReference>
<evidence type="ECO:0000256" key="1">
    <source>
        <dbReference type="ARBA" id="ARBA00007465"/>
    </source>
</evidence>
<dbReference type="RefSeq" id="WP_075054137.1">
    <property type="nucleotide sequence ID" value="NZ_CP007536.1"/>
</dbReference>
<dbReference type="KEGG" id="nvn:NVIE_008250"/>
<dbReference type="GO" id="GO:0015935">
    <property type="term" value="C:small ribosomal subunit"/>
    <property type="evidence" value="ECO:0007669"/>
    <property type="project" value="InterPro"/>
</dbReference>
<evidence type="ECO:0000256" key="4">
    <source>
        <dbReference type="ARBA" id="ARBA00022980"/>
    </source>
</evidence>
<dbReference type="EMBL" id="CP007536">
    <property type="protein sequence ID" value="AIC15043.1"/>
    <property type="molecule type" value="Genomic_DNA"/>
</dbReference>
<dbReference type="GeneID" id="74946090"/>
<dbReference type="InterPro" id="IPR036986">
    <property type="entry name" value="S4_RNA-bd_sf"/>
</dbReference>
<dbReference type="Pfam" id="PF01479">
    <property type="entry name" value="S4"/>
    <property type="match status" value="1"/>
</dbReference>
<evidence type="ECO:0000259" key="8">
    <source>
        <dbReference type="SMART" id="SM00363"/>
    </source>
</evidence>
<dbReference type="InterPro" id="IPR022802">
    <property type="entry name" value="Ribosomal_uS4_arc"/>
</dbReference>
<dbReference type="PROSITE" id="PS00632">
    <property type="entry name" value="RIBOSOMAL_S4"/>
    <property type="match status" value="1"/>
</dbReference>
<dbReference type="Proteomes" id="UP000027093">
    <property type="component" value="Chromosome"/>
</dbReference>
<comment type="function">
    <text evidence="6">With S5 and S12 plays an important role in translational accuracy.</text>
</comment>
<dbReference type="GO" id="GO:0042274">
    <property type="term" value="P:ribosomal small subunit biogenesis"/>
    <property type="evidence" value="ECO:0007669"/>
    <property type="project" value="TreeGrafter"/>
</dbReference>
<dbReference type="NCBIfam" id="TIGR01018">
    <property type="entry name" value="uS4_arch"/>
    <property type="match status" value="1"/>
</dbReference>
<dbReference type="GO" id="GO:0006412">
    <property type="term" value="P:translation"/>
    <property type="evidence" value="ECO:0007669"/>
    <property type="project" value="UniProtKB-UniRule"/>
</dbReference>
<organism evidence="10 11">
    <name type="scientific">Nitrososphaera viennensis EN76</name>
    <dbReference type="NCBI Taxonomy" id="926571"/>
    <lineage>
        <taxon>Archaea</taxon>
        <taxon>Nitrososphaerota</taxon>
        <taxon>Nitrososphaeria</taxon>
        <taxon>Nitrososphaerales</taxon>
        <taxon>Nitrososphaeraceae</taxon>
        <taxon>Nitrososphaera</taxon>
    </lineage>
</organism>
<dbReference type="PANTHER" id="PTHR11831:SF5">
    <property type="entry name" value="40S RIBOSOMAL PROTEIN S9"/>
    <property type="match status" value="1"/>
</dbReference>
<gene>
    <name evidence="10" type="primary">rps4p</name>
    <name evidence="6" type="synonym">rps4</name>
    <name evidence="10" type="ORF">NVIE_008250</name>
</gene>
<dbReference type="InterPro" id="IPR001912">
    <property type="entry name" value="Ribosomal_uS4_N"/>
</dbReference>
<dbReference type="InterPro" id="IPR002942">
    <property type="entry name" value="S4_RNA-bd"/>
</dbReference>
<keyword evidence="5 6" id="KW-0687">Ribonucleoprotein</keyword>
<evidence type="ECO:0000256" key="6">
    <source>
        <dbReference type="HAMAP-Rule" id="MF_01306"/>
    </source>
</evidence>
<dbReference type="STRING" id="926571.NVIE_008250"/>
<comment type="function">
    <text evidence="6">One of the primary rRNA binding proteins, it binds directly to 16S rRNA where it nucleates assembly of the body of the 30S subunit.</text>
</comment>
<dbReference type="AlphaFoldDB" id="A0A060HHK3"/>
<evidence type="ECO:0000313" key="11">
    <source>
        <dbReference type="Proteomes" id="UP000027093"/>
    </source>
</evidence>
<keyword evidence="3 6" id="KW-0694">RNA-binding</keyword>
<comment type="similarity">
    <text evidence="1 6 7">Belongs to the universal ribosomal protein uS4 family.</text>
</comment>
<sequence>MGDPRKQKKLFHRPRRIWTTDQLNAELYIMGSYGLRNKRELWKAQTEMARVRNQARALLALSTEARSEKEKRLLNFLSRIGLVKEGATLDDILGLKVEDLLERRLQTIVMKRMGTKSASQARQIVSHGHVSIGNRKINRPGYIVKTDEEAKILLHVEIPAAAPATGEGGGAAPAS</sequence>
<evidence type="ECO:0000313" key="10">
    <source>
        <dbReference type="EMBL" id="AIC15043.1"/>
    </source>
</evidence>
<keyword evidence="11" id="KW-1185">Reference proteome</keyword>
<dbReference type="SMART" id="SM01390">
    <property type="entry name" value="Ribosomal_S4"/>
    <property type="match status" value="1"/>
</dbReference>
<protein>
    <recommendedName>
        <fullName evidence="6">Small ribosomal subunit protein uS4</fullName>
    </recommendedName>
</protein>
<dbReference type="Pfam" id="PF00163">
    <property type="entry name" value="Ribosomal_S4"/>
    <property type="match status" value="1"/>
</dbReference>
<dbReference type="InterPro" id="IPR022801">
    <property type="entry name" value="Ribosomal_uS4"/>
</dbReference>
<evidence type="ECO:0000256" key="2">
    <source>
        <dbReference type="ARBA" id="ARBA00022730"/>
    </source>
</evidence>
<keyword evidence="2 6" id="KW-0699">rRNA-binding</keyword>
<feature type="domain" description="Small ribosomal subunit protein uS4 N-terminal" evidence="9">
    <location>
        <begin position="5"/>
        <end position="102"/>
    </location>
</feature>
<dbReference type="InterPro" id="IPR018079">
    <property type="entry name" value="Ribosomal_uS4_CS"/>
</dbReference>
<evidence type="ECO:0000256" key="7">
    <source>
        <dbReference type="RuleBase" id="RU003699"/>
    </source>
</evidence>
<accession>A0A060HHK3</accession>